<feature type="compositionally biased region" description="Gly residues" evidence="1">
    <location>
        <begin position="62"/>
        <end position="74"/>
    </location>
</feature>
<dbReference type="Proteomes" id="UP001530315">
    <property type="component" value="Unassembled WGS sequence"/>
</dbReference>
<evidence type="ECO:0000313" key="2">
    <source>
        <dbReference type="EMBL" id="KAL3788247.1"/>
    </source>
</evidence>
<gene>
    <name evidence="2" type="ORF">ACHAW5_005298</name>
</gene>
<dbReference type="EMBL" id="JALLAZ020000736">
    <property type="protein sequence ID" value="KAL3788247.1"/>
    <property type="molecule type" value="Genomic_DNA"/>
</dbReference>
<feature type="region of interest" description="Disordered" evidence="1">
    <location>
        <begin position="230"/>
        <end position="258"/>
    </location>
</feature>
<comment type="caution">
    <text evidence="2">The sequence shown here is derived from an EMBL/GenBank/DDBJ whole genome shotgun (WGS) entry which is preliminary data.</text>
</comment>
<evidence type="ECO:0000256" key="1">
    <source>
        <dbReference type="SAM" id="MobiDB-lite"/>
    </source>
</evidence>
<reference evidence="2 3" key="1">
    <citation type="submission" date="2024-10" db="EMBL/GenBank/DDBJ databases">
        <title>Updated reference genomes for cyclostephanoid diatoms.</title>
        <authorList>
            <person name="Roberts W.R."/>
            <person name="Alverson A.J."/>
        </authorList>
    </citation>
    <scope>NUCLEOTIDE SEQUENCE [LARGE SCALE GENOMIC DNA]</scope>
    <source>
        <strain evidence="2 3">AJA276-08</strain>
    </source>
</reference>
<feature type="region of interest" description="Disordered" evidence="1">
    <location>
        <begin position="61"/>
        <end position="80"/>
    </location>
</feature>
<proteinExistence type="predicted"/>
<sequence>MELSPFECRPPVIGAIGHVRGGGGGGGGGEDDGGGRTTTARRVVRPSFDPRYVVKKYRRSAAGGGATMRGGGGGGDDDRTLDMLETTTDYLLRRVFADQMPPPAHPHRDDIDDDDDGDDPNEIRIIWGEEGEIGGVDDAADSQRGGGSSSSSSSLSCHRAEEVRARDEMAAYAAMLHSSAVLRAEETALLPSSSSAVGGGGGGAGLSLMEDGGSGWGALLLQMSSSSVRGRGRRRDRMAGGEEEEEEEEKDDDCDDNDDVGEKYPRWKWALEMACAAQDGNYQRYFSLLDGGPADADAAIAPEMFRNDEKSTLSTEELDEEEAAIDRARFLVLARCCASHSLNLIRLKQIRRYNHAFGKEEKVPALDLARLLRFTRGGDADDNDYAIRETVDFCRDAGLPIVEMNNGDGHDNGEKKKWYIVMKSAPISVKGDDVVRKMCHPGRMNDSFVFGTRFVERGCTSDDGGNCRNGLMSLSNNLSAMNLQRGDVTREDIVDNWEDRDNNVDEESKGSSLAGAATRRAHWCEARKDEDGILIPPSNVLRNLIG</sequence>
<protein>
    <submittedName>
        <fullName evidence="2">Uncharacterized protein</fullName>
    </submittedName>
</protein>
<dbReference type="AlphaFoldDB" id="A0ABD3PJT7"/>
<name>A0ABD3PJT7_9STRA</name>
<organism evidence="2 3">
    <name type="scientific">Stephanodiscus triporus</name>
    <dbReference type="NCBI Taxonomy" id="2934178"/>
    <lineage>
        <taxon>Eukaryota</taxon>
        <taxon>Sar</taxon>
        <taxon>Stramenopiles</taxon>
        <taxon>Ochrophyta</taxon>
        <taxon>Bacillariophyta</taxon>
        <taxon>Coscinodiscophyceae</taxon>
        <taxon>Thalassiosirophycidae</taxon>
        <taxon>Stephanodiscales</taxon>
        <taxon>Stephanodiscaceae</taxon>
        <taxon>Stephanodiscus</taxon>
    </lineage>
</organism>
<feature type="region of interest" description="Disordered" evidence="1">
    <location>
        <begin position="18"/>
        <end position="40"/>
    </location>
</feature>
<feature type="compositionally biased region" description="Acidic residues" evidence="1">
    <location>
        <begin position="111"/>
        <end position="120"/>
    </location>
</feature>
<accession>A0ABD3PJT7</accession>
<feature type="compositionally biased region" description="Acidic residues" evidence="1">
    <location>
        <begin position="241"/>
        <end position="258"/>
    </location>
</feature>
<feature type="region of interest" description="Disordered" evidence="1">
    <location>
        <begin position="98"/>
        <end position="161"/>
    </location>
</feature>
<keyword evidence="3" id="KW-1185">Reference proteome</keyword>
<feature type="compositionally biased region" description="Gly residues" evidence="1">
    <location>
        <begin position="19"/>
        <end position="28"/>
    </location>
</feature>
<evidence type="ECO:0000313" key="3">
    <source>
        <dbReference type="Proteomes" id="UP001530315"/>
    </source>
</evidence>